<reference evidence="2 3" key="1">
    <citation type="submission" date="2024-06" db="EMBL/GenBank/DDBJ databases">
        <title>The Natural Products Discovery Center: Release of the First 8490 Sequenced Strains for Exploring Actinobacteria Biosynthetic Diversity.</title>
        <authorList>
            <person name="Kalkreuter E."/>
            <person name="Kautsar S.A."/>
            <person name="Yang D."/>
            <person name="Bader C.D."/>
            <person name="Teijaro C.N."/>
            <person name="Fluegel L."/>
            <person name="Davis C.M."/>
            <person name="Simpson J.R."/>
            <person name="Lauterbach L."/>
            <person name="Steele A.D."/>
            <person name="Gui C."/>
            <person name="Meng S."/>
            <person name="Li G."/>
            <person name="Viehrig K."/>
            <person name="Ye F."/>
            <person name="Su P."/>
            <person name="Kiefer A.F."/>
            <person name="Nichols A."/>
            <person name="Cepeda A.J."/>
            <person name="Yan W."/>
            <person name="Fan B."/>
            <person name="Jiang Y."/>
            <person name="Adhikari A."/>
            <person name="Zheng C.-J."/>
            <person name="Schuster L."/>
            <person name="Cowan T.M."/>
            <person name="Smanski M.J."/>
            <person name="Chevrette M.G."/>
            <person name="De Carvalho L.P.S."/>
            <person name="Shen B."/>
        </authorList>
    </citation>
    <scope>NUCLEOTIDE SEQUENCE [LARGE SCALE GENOMIC DNA]</scope>
    <source>
        <strain evidence="2 3">NPDC045974</strain>
    </source>
</reference>
<name>A0ABV3CE91_9ACTN</name>
<keyword evidence="1" id="KW-0732">Signal</keyword>
<evidence type="ECO:0008006" key="4">
    <source>
        <dbReference type="Google" id="ProtNLM"/>
    </source>
</evidence>
<dbReference type="EMBL" id="JBEZAE010000013">
    <property type="protein sequence ID" value="MEU7072590.1"/>
    <property type="molecule type" value="Genomic_DNA"/>
</dbReference>
<evidence type="ECO:0000313" key="2">
    <source>
        <dbReference type="EMBL" id="MEU7072590.1"/>
    </source>
</evidence>
<accession>A0ABV3CE91</accession>
<protein>
    <recommendedName>
        <fullName evidence="4">Secreted protein</fullName>
    </recommendedName>
</protein>
<comment type="caution">
    <text evidence="2">The sequence shown here is derived from an EMBL/GenBank/DDBJ whole genome shotgun (WGS) entry which is preliminary data.</text>
</comment>
<sequence>MRIRITSAVACLALTIAGLTVAAGSAAAVEQGEGQGAGRSAGLHGEAQWPVPVPPEVGELICEIRANLPHVPHLVPIPPCKPVNGWQ</sequence>
<organism evidence="2 3">
    <name type="scientific">Streptomyces narbonensis</name>
    <dbReference type="NCBI Taxonomy" id="67333"/>
    <lineage>
        <taxon>Bacteria</taxon>
        <taxon>Bacillati</taxon>
        <taxon>Actinomycetota</taxon>
        <taxon>Actinomycetes</taxon>
        <taxon>Kitasatosporales</taxon>
        <taxon>Streptomycetaceae</taxon>
        <taxon>Streptomyces</taxon>
    </lineage>
</organism>
<proteinExistence type="predicted"/>
<dbReference type="RefSeq" id="WP_358472781.1">
    <property type="nucleotide sequence ID" value="NZ_JBEZAE010000013.1"/>
</dbReference>
<gene>
    <name evidence="2" type="ORF">AB0A88_20940</name>
</gene>
<keyword evidence="3" id="KW-1185">Reference proteome</keyword>
<dbReference type="Proteomes" id="UP001551329">
    <property type="component" value="Unassembled WGS sequence"/>
</dbReference>
<feature type="signal peptide" evidence="1">
    <location>
        <begin position="1"/>
        <end position="22"/>
    </location>
</feature>
<evidence type="ECO:0000256" key="1">
    <source>
        <dbReference type="SAM" id="SignalP"/>
    </source>
</evidence>
<evidence type="ECO:0000313" key="3">
    <source>
        <dbReference type="Proteomes" id="UP001551329"/>
    </source>
</evidence>
<feature type="chain" id="PRO_5047418944" description="Secreted protein" evidence="1">
    <location>
        <begin position="23"/>
        <end position="87"/>
    </location>
</feature>